<dbReference type="Proteomes" id="UP001523262">
    <property type="component" value="Unassembled WGS sequence"/>
</dbReference>
<feature type="transmembrane region" description="Helical" evidence="8">
    <location>
        <begin position="225"/>
        <end position="249"/>
    </location>
</feature>
<name>A0ABT0WH48_9BACI</name>
<feature type="transmembrane region" description="Helical" evidence="8">
    <location>
        <begin position="44"/>
        <end position="68"/>
    </location>
</feature>
<keyword evidence="6 8" id="KW-1133">Transmembrane helix</keyword>
<evidence type="ECO:0000256" key="4">
    <source>
        <dbReference type="ARBA" id="ARBA00022544"/>
    </source>
</evidence>
<dbReference type="Pfam" id="PF03845">
    <property type="entry name" value="Spore_permease"/>
    <property type="match status" value="1"/>
</dbReference>
<feature type="transmembrane region" description="Helical" evidence="8">
    <location>
        <begin position="80"/>
        <end position="100"/>
    </location>
</feature>
<feature type="transmembrane region" description="Helical" evidence="8">
    <location>
        <begin position="312"/>
        <end position="334"/>
    </location>
</feature>
<keyword evidence="7 8" id="KW-0472">Membrane</keyword>
<comment type="caution">
    <text evidence="9">The sequence shown here is derived from an EMBL/GenBank/DDBJ whole genome shotgun (WGS) entry which is preliminary data.</text>
</comment>
<feature type="transmembrane region" description="Helical" evidence="8">
    <location>
        <begin position="269"/>
        <end position="291"/>
    </location>
</feature>
<dbReference type="PANTHER" id="PTHR34975:SF2">
    <property type="entry name" value="SPORE GERMINATION PROTEIN A2"/>
    <property type="match status" value="1"/>
</dbReference>
<feature type="transmembrane region" description="Helical" evidence="8">
    <location>
        <begin position="193"/>
        <end position="213"/>
    </location>
</feature>
<comment type="subcellular location">
    <subcellularLocation>
        <location evidence="1">Membrane</location>
        <topology evidence="1">Multi-pass membrane protein</topology>
    </subcellularLocation>
</comment>
<organism evidence="9 10">
    <name type="scientific">Neobacillus pocheonensis</name>
    <dbReference type="NCBI Taxonomy" id="363869"/>
    <lineage>
        <taxon>Bacteria</taxon>
        <taxon>Bacillati</taxon>
        <taxon>Bacillota</taxon>
        <taxon>Bacilli</taxon>
        <taxon>Bacillales</taxon>
        <taxon>Bacillaceae</taxon>
        <taxon>Neobacillus</taxon>
    </lineage>
</organism>
<evidence type="ECO:0000313" key="9">
    <source>
        <dbReference type="EMBL" id="MCM2534940.1"/>
    </source>
</evidence>
<evidence type="ECO:0000256" key="5">
    <source>
        <dbReference type="ARBA" id="ARBA00022692"/>
    </source>
</evidence>
<dbReference type="NCBIfam" id="TIGR00912">
    <property type="entry name" value="2A0309"/>
    <property type="match status" value="1"/>
</dbReference>
<keyword evidence="4" id="KW-0309">Germination</keyword>
<evidence type="ECO:0000256" key="1">
    <source>
        <dbReference type="ARBA" id="ARBA00004141"/>
    </source>
</evidence>
<feature type="transmembrane region" description="Helical" evidence="8">
    <location>
        <begin position="151"/>
        <end position="173"/>
    </location>
</feature>
<dbReference type="Gene3D" id="1.20.1740.10">
    <property type="entry name" value="Amino acid/polyamine transporter I"/>
    <property type="match status" value="1"/>
</dbReference>
<keyword evidence="5 8" id="KW-0812">Transmembrane</keyword>
<gene>
    <name evidence="9" type="ORF">NDK43_24600</name>
</gene>
<accession>A0ABT0WH48</accession>
<evidence type="ECO:0000313" key="10">
    <source>
        <dbReference type="Proteomes" id="UP001523262"/>
    </source>
</evidence>
<evidence type="ECO:0000256" key="6">
    <source>
        <dbReference type="ARBA" id="ARBA00022989"/>
    </source>
</evidence>
<proteinExistence type="inferred from homology"/>
<sequence length="372" mass="42527">MRIVVKSMKISGSQIFWMMFTFEVGNSLLLTLSSTIRDAKQDAWISMAIAGLVGIAITFLAASLSSLYPKQTMIDFSQTILGKWLGKLIIIPFFLQWYSAMGLIVREFGDFIITALFHKTPLWVIVFATMLLLIFIIYQGGVEGIGRLSEIVGPMVLLMIAILIILDLGNMNWHYMLPIYQDSGWLPILKGSFTPMASFFGESVMMTMFVFFMEKPDQASTRAMWGIGTAVSMVCIGTLAVIFTFGPGLPSRLLYPFYDMSRFISVMEFIQNVDILIVIIWFFSIFVKLALYMFIACYGTAQWFHLKDWRKVVWILTPISFVMAVSIKNTQIFAQYYDKFYWLPFVFPVNMIGIPLLLLVVGWIRRKYASTQ</sequence>
<keyword evidence="10" id="KW-1185">Reference proteome</keyword>
<evidence type="ECO:0000256" key="3">
    <source>
        <dbReference type="ARBA" id="ARBA00022448"/>
    </source>
</evidence>
<evidence type="ECO:0000256" key="8">
    <source>
        <dbReference type="SAM" id="Phobius"/>
    </source>
</evidence>
<comment type="similarity">
    <text evidence="2">Belongs to the amino acid-polyamine-organocation (APC) superfamily. Spore germination protein (SGP) (TC 2.A.3.9) family.</text>
</comment>
<protein>
    <submittedName>
        <fullName evidence="9">Spore germination protein</fullName>
    </submittedName>
</protein>
<evidence type="ECO:0000256" key="7">
    <source>
        <dbReference type="ARBA" id="ARBA00023136"/>
    </source>
</evidence>
<dbReference type="EMBL" id="JAMQCR010000002">
    <property type="protein sequence ID" value="MCM2534940.1"/>
    <property type="molecule type" value="Genomic_DNA"/>
</dbReference>
<dbReference type="PANTHER" id="PTHR34975">
    <property type="entry name" value="SPORE GERMINATION PROTEIN A2"/>
    <property type="match status" value="1"/>
</dbReference>
<reference evidence="9 10" key="1">
    <citation type="submission" date="2022-06" db="EMBL/GenBank/DDBJ databases">
        <authorList>
            <person name="Jeon C.O."/>
        </authorList>
    </citation>
    <scope>NUCLEOTIDE SEQUENCE [LARGE SCALE GENOMIC DNA]</scope>
    <source>
        <strain evidence="9 10">KCTC 13943</strain>
    </source>
</reference>
<keyword evidence="3" id="KW-0813">Transport</keyword>
<feature type="transmembrane region" description="Helical" evidence="8">
    <location>
        <begin position="12"/>
        <end position="32"/>
    </location>
</feature>
<evidence type="ECO:0000256" key="2">
    <source>
        <dbReference type="ARBA" id="ARBA00007998"/>
    </source>
</evidence>
<feature type="transmembrane region" description="Helical" evidence="8">
    <location>
        <begin position="120"/>
        <end position="139"/>
    </location>
</feature>
<feature type="transmembrane region" description="Helical" evidence="8">
    <location>
        <begin position="340"/>
        <end position="364"/>
    </location>
</feature>
<dbReference type="InterPro" id="IPR004761">
    <property type="entry name" value="Spore_GerAB"/>
</dbReference>